<protein>
    <recommendedName>
        <fullName evidence="3">Ricin B lectin domain-containing protein</fullName>
    </recommendedName>
</protein>
<comment type="caution">
    <text evidence="1">The sequence shown here is derived from an EMBL/GenBank/DDBJ whole genome shotgun (WGS) entry which is preliminary data.</text>
</comment>
<gene>
    <name evidence="1" type="ORF">B0T45_03780</name>
</gene>
<organism evidence="1 2">
    <name type="scientific">Chromobacterium haemolyticum</name>
    <dbReference type="NCBI Taxonomy" id="394935"/>
    <lineage>
        <taxon>Bacteria</taxon>
        <taxon>Pseudomonadati</taxon>
        <taxon>Pseudomonadota</taxon>
        <taxon>Betaproteobacteria</taxon>
        <taxon>Neisseriales</taxon>
        <taxon>Chromobacteriaceae</taxon>
        <taxon>Chromobacterium</taxon>
    </lineage>
</organism>
<proteinExistence type="predicted"/>
<dbReference type="Proteomes" id="UP000192721">
    <property type="component" value="Unassembled WGS sequence"/>
</dbReference>
<sequence>MGFSSTSYFITSAYFPDYAIVADDSIKGARLSLQPFQNNFSALFNIDFDRGLFALATSGNQLVIAANEAADGSPLQLDLLPEPALPNQRWDVFSQPGNIVSLADRSLAFGFGMEKIFPPTLRLRKLHPGRPPMWILRPMTMPSA</sequence>
<evidence type="ECO:0008006" key="3">
    <source>
        <dbReference type="Google" id="ProtNLM"/>
    </source>
</evidence>
<dbReference type="EMBL" id="MUKV01000003">
    <property type="protein sequence ID" value="OQS43099.1"/>
    <property type="molecule type" value="Genomic_DNA"/>
</dbReference>
<name>A0A1W0D7X3_9NEIS</name>
<dbReference type="AlphaFoldDB" id="A0A1W0D7X3"/>
<accession>A0A1W0D7X3</accession>
<evidence type="ECO:0000313" key="1">
    <source>
        <dbReference type="EMBL" id="OQS43099.1"/>
    </source>
</evidence>
<dbReference type="RefSeq" id="WP_081554646.1">
    <property type="nucleotide sequence ID" value="NZ_CP109905.1"/>
</dbReference>
<evidence type="ECO:0000313" key="2">
    <source>
        <dbReference type="Proteomes" id="UP000192721"/>
    </source>
</evidence>
<reference evidence="1 2" key="1">
    <citation type="submission" date="2017-02" db="EMBL/GenBank/DDBJ databases">
        <title>Chromobacterium haemolyticum H5244.</title>
        <authorList>
            <person name="Gulvik C.A."/>
        </authorList>
    </citation>
    <scope>NUCLEOTIDE SEQUENCE [LARGE SCALE GENOMIC DNA]</scope>
    <source>
        <strain evidence="1 2">H5244</strain>
    </source>
</reference>